<evidence type="ECO:0000256" key="3">
    <source>
        <dbReference type="PROSITE-ProRule" id="PRU00169"/>
    </source>
</evidence>
<dbReference type="GO" id="GO:0000160">
    <property type="term" value="P:phosphorelay signal transduction system"/>
    <property type="evidence" value="ECO:0007669"/>
    <property type="project" value="InterPro"/>
</dbReference>
<dbReference type="SUPFAM" id="SSF52172">
    <property type="entry name" value="CheY-like"/>
    <property type="match status" value="1"/>
</dbReference>
<dbReference type="InterPro" id="IPR016032">
    <property type="entry name" value="Sig_transdc_resp-reg_C-effctor"/>
</dbReference>
<evidence type="ECO:0000313" key="7">
    <source>
        <dbReference type="Proteomes" id="UP000287547"/>
    </source>
</evidence>
<dbReference type="OrthoDB" id="9808843at2"/>
<dbReference type="SMART" id="SM00448">
    <property type="entry name" value="REC"/>
    <property type="match status" value="1"/>
</dbReference>
<dbReference type="AlphaFoldDB" id="A0A428YK93"/>
<dbReference type="GO" id="GO:0003677">
    <property type="term" value="F:DNA binding"/>
    <property type="evidence" value="ECO:0007669"/>
    <property type="project" value="UniProtKB-KW"/>
</dbReference>
<dbReference type="PROSITE" id="PS50110">
    <property type="entry name" value="RESPONSE_REGULATORY"/>
    <property type="match status" value="1"/>
</dbReference>
<dbReference type="InterPro" id="IPR039420">
    <property type="entry name" value="WalR-like"/>
</dbReference>
<evidence type="ECO:0000256" key="1">
    <source>
        <dbReference type="ARBA" id="ARBA00022553"/>
    </source>
</evidence>
<dbReference type="PANTHER" id="PTHR43214">
    <property type="entry name" value="TWO-COMPONENT RESPONSE REGULATOR"/>
    <property type="match status" value="1"/>
</dbReference>
<comment type="caution">
    <text evidence="6">The sequence shown here is derived from an EMBL/GenBank/DDBJ whole genome shotgun (WGS) entry which is preliminary data.</text>
</comment>
<dbReference type="SUPFAM" id="SSF46894">
    <property type="entry name" value="C-terminal effector domain of the bipartite response regulators"/>
    <property type="match status" value="1"/>
</dbReference>
<dbReference type="PROSITE" id="PS50043">
    <property type="entry name" value="HTH_LUXR_2"/>
    <property type="match status" value="1"/>
</dbReference>
<evidence type="ECO:0000256" key="2">
    <source>
        <dbReference type="ARBA" id="ARBA00023125"/>
    </source>
</evidence>
<dbReference type="InterPro" id="IPR001789">
    <property type="entry name" value="Sig_transdc_resp-reg_receiver"/>
</dbReference>
<dbReference type="InterPro" id="IPR058245">
    <property type="entry name" value="NreC/VraR/RcsB-like_REC"/>
</dbReference>
<reference evidence="6 7" key="1">
    <citation type="submission" date="2018-05" db="EMBL/GenBank/DDBJ databases">
        <title>Evolution of GPA BGCs.</title>
        <authorList>
            <person name="Waglechner N."/>
            <person name="Wright G.D."/>
        </authorList>
    </citation>
    <scope>NUCLEOTIDE SEQUENCE [LARGE SCALE GENOMIC DNA]</scope>
    <source>
        <strain evidence="6 7">A82846</strain>
    </source>
</reference>
<dbReference type="CDD" id="cd06170">
    <property type="entry name" value="LuxR_C_like"/>
    <property type="match status" value="1"/>
</dbReference>
<organism evidence="6 7">
    <name type="scientific">Kibdelosporangium aridum</name>
    <dbReference type="NCBI Taxonomy" id="2030"/>
    <lineage>
        <taxon>Bacteria</taxon>
        <taxon>Bacillati</taxon>
        <taxon>Actinomycetota</taxon>
        <taxon>Actinomycetes</taxon>
        <taxon>Pseudonocardiales</taxon>
        <taxon>Pseudonocardiaceae</taxon>
        <taxon>Kibdelosporangium</taxon>
    </lineage>
</organism>
<feature type="domain" description="Response regulatory" evidence="5">
    <location>
        <begin position="56"/>
        <end position="172"/>
    </location>
</feature>
<name>A0A428YK93_KIBAR</name>
<dbReference type="EMBL" id="QHKI01000078">
    <property type="protein sequence ID" value="RSM67891.1"/>
    <property type="molecule type" value="Genomic_DNA"/>
</dbReference>
<evidence type="ECO:0000259" key="4">
    <source>
        <dbReference type="PROSITE" id="PS50043"/>
    </source>
</evidence>
<proteinExistence type="predicted"/>
<evidence type="ECO:0000313" key="6">
    <source>
        <dbReference type="EMBL" id="RSM67891.1"/>
    </source>
</evidence>
<feature type="domain" description="HTH luxR-type" evidence="4">
    <location>
        <begin position="195"/>
        <end position="260"/>
    </location>
</feature>
<sequence length="276" mass="30115">MFAPASLSNVLSHQPSQWRCPFASRRPWNGESFLNHTENRIAPTTNERDRPVQCRRVLVVDNHPTFREELCAALDVVDDLTVVGRTYSGTEATGLVASLRPHVVITDLNLADIPGVEVAREINVRDREAVVLVLTTSADNESVFAAMRAGARGYLLKDADPARIVRAVRAVADGGAVFDPVIARRFVGYFSTASSSLAFPELTASERAVLRLLAAGLNNTEIARQLVVSPKTVRNRVSDILRKLRAPDRAKAIVLAHEAGMGAARIRPVHCGRRSP</sequence>
<gene>
    <name evidence="6" type="ORF">DMH04_47830</name>
</gene>
<keyword evidence="2 6" id="KW-0238">DNA-binding</keyword>
<dbReference type="PANTHER" id="PTHR43214:SF43">
    <property type="entry name" value="TWO-COMPONENT RESPONSE REGULATOR"/>
    <property type="match status" value="1"/>
</dbReference>
<dbReference type="Gene3D" id="3.40.50.2300">
    <property type="match status" value="1"/>
</dbReference>
<dbReference type="Proteomes" id="UP000287547">
    <property type="component" value="Unassembled WGS sequence"/>
</dbReference>
<evidence type="ECO:0000259" key="5">
    <source>
        <dbReference type="PROSITE" id="PS50110"/>
    </source>
</evidence>
<dbReference type="GO" id="GO:0006355">
    <property type="term" value="P:regulation of DNA-templated transcription"/>
    <property type="evidence" value="ECO:0007669"/>
    <property type="project" value="InterPro"/>
</dbReference>
<dbReference type="InterPro" id="IPR011006">
    <property type="entry name" value="CheY-like_superfamily"/>
</dbReference>
<dbReference type="Pfam" id="PF00196">
    <property type="entry name" value="GerE"/>
    <property type="match status" value="1"/>
</dbReference>
<accession>A0A428YK93</accession>
<dbReference type="PRINTS" id="PR00038">
    <property type="entry name" value="HTHLUXR"/>
</dbReference>
<dbReference type="Pfam" id="PF00072">
    <property type="entry name" value="Response_reg"/>
    <property type="match status" value="1"/>
</dbReference>
<protein>
    <submittedName>
        <fullName evidence="6">DNA-binding response regulator</fullName>
    </submittedName>
</protein>
<keyword evidence="1 3" id="KW-0597">Phosphoprotein</keyword>
<feature type="modified residue" description="4-aspartylphosphate" evidence="3">
    <location>
        <position position="107"/>
    </location>
</feature>
<dbReference type="SMART" id="SM00421">
    <property type="entry name" value="HTH_LUXR"/>
    <property type="match status" value="1"/>
</dbReference>
<dbReference type="InterPro" id="IPR000792">
    <property type="entry name" value="Tscrpt_reg_LuxR_C"/>
</dbReference>
<dbReference type="CDD" id="cd17535">
    <property type="entry name" value="REC_NarL-like"/>
    <property type="match status" value="1"/>
</dbReference>